<dbReference type="SMART" id="SM00589">
    <property type="entry name" value="PRY"/>
    <property type="match status" value="1"/>
</dbReference>
<dbReference type="Pfam" id="PF00622">
    <property type="entry name" value="SPRY"/>
    <property type="match status" value="1"/>
</dbReference>
<dbReference type="GO" id="GO:0005737">
    <property type="term" value="C:cytoplasm"/>
    <property type="evidence" value="ECO:0007669"/>
    <property type="project" value="UniProtKB-ARBA"/>
</dbReference>
<keyword evidence="6" id="KW-1185">Reference proteome</keyword>
<evidence type="ECO:0000256" key="3">
    <source>
        <dbReference type="ARBA" id="ARBA00022833"/>
    </source>
</evidence>
<feature type="domain" description="B30.2/SPRY" evidence="4">
    <location>
        <begin position="187"/>
        <end position="384"/>
    </location>
</feature>
<dbReference type="Proteomes" id="UP000281406">
    <property type="component" value="Unassembled WGS sequence"/>
</dbReference>
<dbReference type="InterPro" id="IPR013320">
    <property type="entry name" value="ConA-like_dom_sf"/>
</dbReference>
<evidence type="ECO:0000259" key="4">
    <source>
        <dbReference type="PROSITE" id="PS50188"/>
    </source>
</evidence>
<dbReference type="CDD" id="cd16040">
    <property type="entry name" value="SPRY_PRY_SNTX"/>
    <property type="match status" value="1"/>
</dbReference>
<dbReference type="SUPFAM" id="SSF49899">
    <property type="entry name" value="Concanavalin A-like lectins/glucanases"/>
    <property type="match status" value="1"/>
</dbReference>
<dbReference type="InterPro" id="IPR051051">
    <property type="entry name" value="E3_ubiq-ligase_TRIM/RNF"/>
</dbReference>
<sequence length="384" mass="42514">MRRVRRSTIKGVYLQSRNTRTTYTLSKQENRRVHGACPPPQIKQRGSGVGALETYRQVRGVQTGVEVSRAGLGPRAVMAGLEQRTAVTEQRTAVTGQVPWAAMAGQESQVAEMGQGPWAAMAGLEPRATMEGQRPWAAMVGQELRTAMAGQEPWAAKAGLELRMVMVGQELRTAMAGKRPWTAMAGKRPWTAMAGKRPWTAMADSRLLTLDVNSVNNRLHLSDGNTVLTETDTNQCYTDHPDRFDCWVQALCSESVTGRCYWEVEWSGSDAISEVDISVTYKSIRRKEDGLESVAGCNNQSWSLFCTPDGYSFWHNNIETKLPVVNVSSTMGVYVDHSAGILSFYSVSDTMSLIHRVQTTFTQPLYAMLGLQKHTTVKLCRLTN</sequence>
<keyword evidence="3" id="KW-0862">Zinc</keyword>
<evidence type="ECO:0000256" key="2">
    <source>
        <dbReference type="ARBA" id="ARBA00022771"/>
    </source>
</evidence>
<gene>
    <name evidence="5" type="ORF">DPX16_2920</name>
</gene>
<organism evidence="5 6">
    <name type="scientific">Anabarilius grahami</name>
    <name type="common">Kanglang fish</name>
    <name type="synonym">Barilius grahami</name>
    <dbReference type="NCBI Taxonomy" id="495550"/>
    <lineage>
        <taxon>Eukaryota</taxon>
        <taxon>Metazoa</taxon>
        <taxon>Chordata</taxon>
        <taxon>Craniata</taxon>
        <taxon>Vertebrata</taxon>
        <taxon>Euteleostomi</taxon>
        <taxon>Actinopterygii</taxon>
        <taxon>Neopterygii</taxon>
        <taxon>Teleostei</taxon>
        <taxon>Ostariophysi</taxon>
        <taxon>Cypriniformes</taxon>
        <taxon>Xenocyprididae</taxon>
        <taxon>Xenocypridinae</taxon>
        <taxon>Xenocypridinae incertae sedis</taxon>
        <taxon>Anabarilius</taxon>
    </lineage>
</organism>
<dbReference type="PROSITE" id="PS50188">
    <property type="entry name" value="B302_SPRY"/>
    <property type="match status" value="1"/>
</dbReference>
<dbReference type="InterPro" id="IPR001870">
    <property type="entry name" value="B30.2/SPRY"/>
</dbReference>
<dbReference type="PANTHER" id="PTHR25465:SF5">
    <property type="entry name" value="E3 UBIQUITIN_ISG15 LIGASE TRIM25-RELATED"/>
    <property type="match status" value="1"/>
</dbReference>
<reference evidence="5 6" key="1">
    <citation type="submission" date="2018-10" db="EMBL/GenBank/DDBJ databases">
        <title>Genome assembly for a Yunnan-Guizhou Plateau 3E fish, Anabarilius grahami (Regan), and its evolutionary and genetic applications.</title>
        <authorList>
            <person name="Jiang W."/>
        </authorList>
    </citation>
    <scope>NUCLEOTIDE SEQUENCE [LARGE SCALE GENOMIC DNA]</scope>
    <source>
        <strain evidence="5">AG-KIZ</strain>
        <tissue evidence="5">Muscle</tissue>
    </source>
</reference>
<dbReference type="InterPro" id="IPR006574">
    <property type="entry name" value="PRY"/>
</dbReference>
<evidence type="ECO:0000313" key="6">
    <source>
        <dbReference type="Proteomes" id="UP000281406"/>
    </source>
</evidence>
<dbReference type="PANTHER" id="PTHR25465">
    <property type="entry name" value="B-BOX DOMAIN CONTAINING"/>
    <property type="match status" value="1"/>
</dbReference>
<name>A0A3N0Y514_ANAGA</name>
<dbReference type="OrthoDB" id="6105938at2759"/>
<proteinExistence type="predicted"/>
<dbReference type="AlphaFoldDB" id="A0A3N0Y514"/>
<evidence type="ECO:0000313" key="5">
    <source>
        <dbReference type="EMBL" id="ROL41293.1"/>
    </source>
</evidence>
<protein>
    <submittedName>
        <fullName evidence="5">Stonustoxin subunit alpha</fullName>
    </submittedName>
</protein>
<accession>A0A3N0Y514</accession>
<dbReference type="Pfam" id="PF13765">
    <property type="entry name" value="PRY"/>
    <property type="match status" value="1"/>
</dbReference>
<dbReference type="InterPro" id="IPR043136">
    <property type="entry name" value="B30.2/SPRY_sf"/>
</dbReference>
<dbReference type="Gene3D" id="2.60.120.920">
    <property type="match status" value="1"/>
</dbReference>
<keyword evidence="1" id="KW-0479">Metal-binding</keyword>
<comment type="caution">
    <text evidence="5">The sequence shown here is derived from an EMBL/GenBank/DDBJ whole genome shotgun (WGS) entry which is preliminary data.</text>
</comment>
<keyword evidence="2" id="KW-0863">Zinc-finger</keyword>
<dbReference type="GO" id="GO:0008270">
    <property type="term" value="F:zinc ion binding"/>
    <property type="evidence" value="ECO:0007669"/>
    <property type="project" value="UniProtKB-KW"/>
</dbReference>
<dbReference type="InterPro" id="IPR003877">
    <property type="entry name" value="SPRY_dom"/>
</dbReference>
<evidence type="ECO:0000256" key="1">
    <source>
        <dbReference type="ARBA" id="ARBA00022723"/>
    </source>
</evidence>
<dbReference type="SMART" id="SM00449">
    <property type="entry name" value="SPRY"/>
    <property type="match status" value="1"/>
</dbReference>
<dbReference type="EMBL" id="RJVU01051812">
    <property type="protein sequence ID" value="ROL41293.1"/>
    <property type="molecule type" value="Genomic_DNA"/>
</dbReference>